<dbReference type="RefSeq" id="WP_170077390.1">
    <property type="nucleotide sequence ID" value="NZ_JABAFA010000012.1"/>
</dbReference>
<evidence type="ECO:0000313" key="3">
    <source>
        <dbReference type="Proteomes" id="UP000543804"/>
    </source>
</evidence>
<gene>
    <name evidence="2" type="ORF">HF878_05020</name>
</gene>
<sequence>MLERLNFEMEEQALAAAVVVRGRQVFFACWHGEALAGGPSWRPLENGRRFLRRLERVHLSQWKKSYRAESPEDAVSPWQLSLSDGGVRRVIKGNAYPENWAAFVDVMNELPGLALPKVNQVEVLQLLYEGALAPVPGNVYAPRQSGGTLVEKLVVNRGKHILILTRHKQGFGTERHAFDSVRNVPLLLKRVDASLSALSALPEQPGGRFSERDGERLELRLMRRTGEERQLIFGVRSTWPECLRALLREITVLTYDVKSELLQNTPQAPSAATPTVPAAQHQVEKEDGEEAR</sequence>
<feature type="region of interest" description="Disordered" evidence="1">
    <location>
        <begin position="265"/>
        <end position="292"/>
    </location>
</feature>
<reference evidence="2 3" key="1">
    <citation type="submission" date="2020-04" db="EMBL/GenBank/DDBJ databases">
        <authorList>
            <person name="Hitch T.C.A."/>
            <person name="Wylensek D."/>
            <person name="Clavel T."/>
        </authorList>
    </citation>
    <scope>NUCLEOTIDE SEQUENCE [LARGE SCALE GENOMIC DNA]</scope>
    <source>
        <strain evidence="2 3">PG-130-P53-12</strain>
    </source>
</reference>
<accession>A0A848B5T2</accession>
<dbReference type="EMBL" id="JABAFA010000012">
    <property type="protein sequence ID" value="NMD98846.1"/>
    <property type="molecule type" value="Genomic_DNA"/>
</dbReference>
<feature type="compositionally biased region" description="Basic and acidic residues" evidence="1">
    <location>
        <begin position="282"/>
        <end position="292"/>
    </location>
</feature>
<evidence type="ECO:0000313" key="2">
    <source>
        <dbReference type="EMBL" id="NMD98846.1"/>
    </source>
</evidence>
<proteinExistence type="predicted"/>
<organism evidence="2 3">
    <name type="scientific">Selenomonas bovis</name>
    <dbReference type="NCBI Taxonomy" id="416586"/>
    <lineage>
        <taxon>Bacteria</taxon>
        <taxon>Bacillati</taxon>
        <taxon>Bacillota</taxon>
        <taxon>Negativicutes</taxon>
        <taxon>Selenomonadales</taxon>
        <taxon>Selenomonadaceae</taxon>
        <taxon>Selenomonas</taxon>
    </lineage>
</organism>
<keyword evidence="3" id="KW-1185">Reference proteome</keyword>
<protein>
    <submittedName>
        <fullName evidence="2">Uncharacterized protein</fullName>
    </submittedName>
</protein>
<feature type="compositionally biased region" description="Low complexity" evidence="1">
    <location>
        <begin position="265"/>
        <end position="280"/>
    </location>
</feature>
<dbReference type="AlphaFoldDB" id="A0A848B5T2"/>
<dbReference type="Proteomes" id="UP000543804">
    <property type="component" value="Unassembled WGS sequence"/>
</dbReference>
<name>A0A848B5T2_9FIRM</name>
<evidence type="ECO:0000256" key="1">
    <source>
        <dbReference type="SAM" id="MobiDB-lite"/>
    </source>
</evidence>
<comment type="caution">
    <text evidence="2">The sequence shown here is derived from an EMBL/GenBank/DDBJ whole genome shotgun (WGS) entry which is preliminary data.</text>
</comment>